<gene>
    <name evidence="3" type="ORF">HNQ81_000159</name>
</gene>
<dbReference type="Proteomes" id="UP000539642">
    <property type="component" value="Unassembled WGS sequence"/>
</dbReference>
<dbReference type="GO" id="GO:0005840">
    <property type="term" value="C:ribosome"/>
    <property type="evidence" value="ECO:0007669"/>
    <property type="project" value="UniProtKB-KW"/>
</dbReference>
<dbReference type="NCBIfam" id="TIGR00702">
    <property type="entry name" value="YcaO-type kinase domain"/>
    <property type="match status" value="1"/>
</dbReference>
<dbReference type="RefSeq" id="WP_183347320.1">
    <property type="nucleotide sequence ID" value="NZ_JACHEO010000001.1"/>
</dbReference>
<dbReference type="InterPro" id="IPR011990">
    <property type="entry name" value="TPR-like_helical_dom_sf"/>
</dbReference>
<dbReference type="PROSITE" id="PS51664">
    <property type="entry name" value="YCAO"/>
    <property type="match status" value="1"/>
</dbReference>
<comment type="caution">
    <text evidence="3">The sequence shown here is derived from an EMBL/GenBank/DDBJ whole genome shotgun (WGS) entry which is preliminary data.</text>
</comment>
<proteinExistence type="predicted"/>
<dbReference type="Gene3D" id="1.25.40.10">
    <property type="entry name" value="Tetratricopeptide repeat domain"/>
    <property type="match status" value="1"/>
</dbReference>
<evidence type="ECO:0000313" key="3">
    <source>
        <dbReference type="EMBL" id="MBB5346452.1"/>
    </source>
</evidence>
<keyword evidence="3" id="KW-0687">Ribonucleoprotein</keyword>
<feature type="repeat" description="TPR" evidence="1">
    <location>
        <begin position="535"/>
        <end position="568"/>
    </location>
</feature>
<protein>
    <submittedName>
        <fullName evidence="3">Ribosomal protein S12 methylthiotransferase accessory factor</fullName>
    </submittedName>
</protein>
<dbReference type="SUPFAM" id="SSF48452">
    <property type="entry name" value="TPR-like"/>
    <property type="match status" value="1"/>
</dbReference>
<dbReference type="Gene3D" id="3.30.160.660">
    <property type="match status" value="1"/>
</dbReference>
<dbReference type="Pfam" id="PF12895">
    <property type="entry name" value="ANAPC3"/>
    <property type="match status" value="1"/>
</dbReference>
<name>A0A840UL18_9BACT</name>
<feature type="repeat" description="TPR" evidence="1">
    <location>
        <begin position="501"/>
        <end position="534"/>
    </location>
</feature>
<dbReference type="AlphaFoldDB" id="A0A840UL18"/>
<evidence type="ECO:0000256" key="1">
    <source>
        <dbReference type="PROSITE-ProRule" id="PRU00339"/>
    </source>
</evidence>
<feature type="domain" description="YcaO" evidence="2">
    <location>
        <begin position="79"/>
        <end position="416"/>
    </location>
</feature>
<reference evidence="3 4" key="1">
    <citation type="submission" date="2020-08" db="EMBL/GenBank/DDBJ databases">
        <title>Genomic Encyclopedia of Type Strains, Phase IV (KMG-IV): sequencing the most valuable type-strain genomes for metagenomic binning, comparative biology and taxonomic classification.</title>
        <authorList>
            <person name="Goeker M."/>
        </authorList>
    </citation>
    <scope>NUCLEOTIDE SEQUENCE [LARGE SCALE GENOMIC DNA]</scope>
    <source>
        <strain evidence="3 4">DSM 28570</strain>
    </source>
</reference>
<dbReference type="PROSITE" id="PS50005">
    <property type="entry name" value="TPR"/>
    <property type="match status" value="3"/>
</dbReference>
<dbReference type="Pfam" id="PF13181">
    <property type="entry name" value="TPR_8"/>
    <property type="match status" value="1"/>
</dbReference>
<dbReference type="PANTHER" id="PTHR37809:SF1">
    <property type="entry name" value="RIBOSOMAL PROTEIN S12 METHYLTHIOTRANSFERASE ACCESSORY FACTOR YCAO"/>
    <property type="match status" value="1"/>
</dbReference>
<dbReference type="PANTHER" id="PTHR37809">
    <property type="entry name" value="RIBOSOMAL PROTEIN S12 METHYLTHIOTRANSFERASE ACCESSORY FACTOR YCAO"/>
    <property type="match status" value="1"/>
</dbReference>
<dbReference type="Pfam" id="PF02624">
    <property type="entry name" value="YcaO"/>
    <property type="match status" value="1"/>
</dbReference>
<dbReference type="GO" id="GO:0016740">
    <property type="term" value="F:transferase activity"/>
    <property type="evidence" value="ECO:0007669"/>
    <property type="project" value="UniProtKB-KW"/>
</dbReference>
<dbReference type="EMBL" id="JACHEO010000001">
    <property type="protein sequence ID" value="MBB5346452.1"/>
    <property type="molecule type" value="Genomic_DNA"/>
</dbReference>
<evidence type="ECO:0000313" key="4">
    <source>
        <dbReference type="Proteomes" id="UP000539642"/>
    </source>
</evidence>
<dbReference type="InterPro" id="IPR003776">
    <property type="entry name" value="YcaO-like_dom"/>
</dbReference>
<dbReference type="Gene3D" id="3.30.40.250">
    <property type="match status" value="1"/>
</dbReference>
<feature type="repeat" description="TPR" evidence="1">
    <location>
        <begin position="430"/>
        <end position="463"/>
    </location>
</feature>
<dbReference type="Gene3D" id="3.30.1330.230">
    <property type="match status" value="1"/>
</dbReference>
<sequence>MKKSNIVLKDCPKTFTVDQDKAIRPEDTLARFYAQVNKLDCVIVNEVKRIDNGRLDIPVYFSICGEAASRLTGTRKQMGKGAHPVQAEASACMELAERFSFFAFKNNAEHFITGDYKTMREQGYPLLDIRLLLKSVHDEKTTTAQLESLLENIPMQWTWATNMTRGEEVLVPFSWFFAINEFNGPSAGNTCEEAALQGVCEIVERHVCSRINREQIATPAIDPDSVQDPVARELLAKFARNGIELYLHDFSLDTGICTVGALAIDRSTFPEKSEIVYTAGTTPNPEKSLIRAVTEIAQLAGDFNSGSNYVASGLPKPLDMKEVAYLTQSTAKISIEEMVDLSDDNIRVEVERCVAALKNIGMEVYMIDVRHEQLDIPALYTIVPGAHFRERSMIRDAGLFSAKLVEELISDPSRKEMKFRQMEEQLPGAYYLSFYRGKNAVDAGNFEAAISYFDRALALEPEAEDLPYIFSYKGSCLKELGKYEEAIAVLGQGLAEDEERPDIHNLIGVCMFKQERYDEAIGHFKRAVALNPASGIDYANIGVNYNRLGEREQAIHFFTIALTIDPSLHFAQEQLAGLLESDGQ</sequence>
<keyword evidence="1" id="KW-0802">TPR repeat</keyword>
<evidence type="ECO:0000259" key="2">
    <source>
        <dbReference type="PROSITE" id="PS51664"/>
    </source>
</evidence>
<accession>A0A840UL18</accession>
<dbReference type="SMART" id="SM00028">
    <property type="entry name" value="TPR"/>
    <property type="match status" value="4"/>
</dbReference>
<keyword evidence="3" id="KW-0689">Ribosomal protein</keyword>
<organism evidence="3 4">
    <name type="scientific">Desulfoprunum benzoelyticum</name>
    <dbReference type="NCBI Taxonomy" id="1506996"/>
    <lineage>
        <taxon>Bacteria</taxon>
        <taxon>Pseudomonadati</taxon>
        <taxon>Thermodesulfobacteriota</taxon>
        <taxon>Desulfobulbia</taxon>
        <taxon>Desulfobulbales</taxon>
        <taxon>Desulfobulbaceae</taxon>
        <taxon>Desulfoprunum</taxon>
    </lineage>
</organism>
<dbReference type="InterPro" id="IPR019734">
    <property type="entry name" value="TPR_rpt"/>
</dbReference>
<keyword evidence="3" id="KW-0808">Transferase</keyword>
<keyword evidence="4" id="KW-1185">Reference proteome</keyword>